<accession>A0A915E958</accession>
<reference evidence="3" key="1">
    <citation type="submission" date="2022-11" db="UniProtKB">
        <authorList>
            <consortium name="WormBaseParasite"/>
        </authorList>
    </citation>
    <scope>IDENTIFICATION</scope>
</reference>
<keyword evidence="2" id="KW-1185">Reference proteome</keyword>
<evidence type="ECO:0000313" key="2">
    <source>
        <dbReference type="Proteomes" id="UP000887574"/>
    </source>
</evidence>
<sequence>MSSMLSLRSSTFQRSVVLAAGIDGVFGLCCAIHFDYKRRSDPGYKQKVRESRKAEPNSDVVDVQNKFPKILS</sequence>
<evidence type="ECO:0000313" key="3">
    <source>
        <dbReference type="WBParaSite" id="jg339"/>
    </source>
</evidence>
<name>A0A915E958_9BILA</name>
<keyword evidence="1" id="KW-1133">Transmembrane helix</keyword>
<dbReference type="Pfam" id="PF02064">
    <property type="entry name" value="MAS20"/>
    <property type="match status" value="1"/>
</dbReference>
<dbReference type="Proteomes" id="UP000887574">
    <property type="component" value="Unplaced"/>
</dbReference>
<dbReference type="WBParaSite" id="jg339">
    <property type="protein sequence ID" value="jg339"/>
    <property type="gene ID" value="jg339"/>
</dbReference>
<keyword evidence="1" id="KW-0472">Membrane</keyword>
<protein>
    <submittedName>
        <fullName evidence="3">Uncharacterized protein</fullName>
    </submittedName>
</protein>
<proteinExistence type="predicted"/>
<evidence type="ECO:0000256" key="1">
    <source>
        <dbReference type="SAM" id="Phobius"/>
    </source>
</evidence>
<dbReference type="GO" id="GO:0005742">
    <property type="term" value="C:mitochondrial outer membrane translocase complex"/>
    <property type="evidence" value="ECO:0007669"/>
    <property type="project" value="InterPro"/>
</dbReference>
<dbReference type="InterPro" id="IPR002056">
    <property type="entry name" value="MAS20"/>
</dbReference>
<keyword evidence="1" id="KW-0812">Transmembrane</keyword>
<organism evidence="2 3">
    <name type="scientific">Ditylenchus dipsaci</name>
    <dbReference type="NCBI Taxonomy" id="166011"/>
    <lineage>
        <taxon>Eukaryota</taxon>
        <taxon>Metazoa</taxon>
        <taxon>Ecdysozoa</taxon>
        <taxon>Nematoda</taxon>
        <taxon>Chromadorea</taxon>
        <taxon>Rhabditida</taxon>
        <taxon>Tylenchina</taxon>
        <taxon>Tylenchomorpha</taxon>
        <taxon>Sphaerularioidea</taxon>
        <taxon>Anguinidae</taxon>
        <taxon>Anguininae</taxon>
        <taxon>Ditylenchus</taxon>
    </lineage>
</organism>
<dbReference type="GO" id="GO:0006886">
    <property type="term" value="P:intracellular protein transport"/>
    <property type="evidence" value="ECO:0007669"/>
    <property type="project" value="InterPro"/>
</dbReference>
<dbReference type="AlphaFoldDB" id="A0A915E958"/>
<feature type="transmembrane region" description="Helical" evidence="1">
    <location>
        <begin position="12"/>
        <end position="34"/>
    </location>
</feature>
<dbReference type="GO" id="GO:0006605">
    <property type="term" value="P:protein targeting"/>
    <property type="evidence" value="ECO:0007669"/>
    <property type="project" value="InterPro"/>
</dbReference>